<dbReference type="Gene3D" id="3.30.420.40">
    <property type="match status" value="4"/>
</dbReference>
<evidence type="ECO:0000256" key="1">
    <source>
        <dbReference type="RuleBase" id="RU000487"/>
    </source>
</evidence>
<protein>
    <submittedName>
        <fullName evidence="4">Putative chromatin remodeling complex subunit Arp5</fullName>
    </submittedName>
</protein>
<comment type="caution">
    <text evidence="4">The sequence shown here is derived from an EMBL/GenBank/DDBJ whole genome shotgun (WGS) entry which is preliminary data.</text>
</comment>
<dbReference type="STRING" id="5288.A0A5C5G1E0"/>
<dbReference type="InterPro" id="IPR004000">
    <property type="entry name" value="Actin"/>
</dbReference>
<evidence type="ECO:0000256" key="2">
    <source>
        <dbReference type="SAM" id="Coils"/>
    </source>
</evidence>
<gene>
    <name evidence="4" type="ORF">DMC30DRAFT_348180</name>
</gene>
<evidence type="ECO:0000313" key="4">
    <source>
        <dbReference type="EMBL" id="TNY22917.1"/>
    </source>
</evidence>
<feature type="coiled-coil region" evidence="2">
    <location>
        <begin position="435"/>
        <end position="462"/>
    </location>
</feature>
<reference evidence="4 5" key="1">
    <citation type="submission" date="2019-03" db="EMBL/GenBank/DDBJ databases">
        <title>Rhodosporidium diobovatum UCD-FST 08-225 genome sequencing, assembly, and annotation.</title>
        <authorList>
            <person name="Fakankun I.U."/>
            <person name="Fristensky B."/>
            <person name="Levin D.B."/>
        </authorList>
    </citation>
    <scope>NUCLEOTIDE SEQUENCE [LARGE SCALE GENOMIC DNA]</scope>
    <source>
        <strain evidence="4 5">UCD-FST 08-225</strain>
    </source>
</reference>
<comment type="similarity">
    <text evidence="1">Belongs to the actin family.</text>
</comment>
<dbReference type="SUPFAM" id="SSF53067">
    <property type="entry name" value="Actin-like ATPase domain"/>
    <property type="match status" value="2"/>
</dbReference>
<feature type="region of interest" description="Disordered" evidence="3">
    <location>
        <begin position="481"/>
        <end position="547"/>
    </location>
</feature>
<dbReference type="Proteomes" id="UP000311382">
    <property type="component" value="Unassembled WGS sequence"/>
</dbReference>
<feature type="region of interest" description="Disordered" evidence="3">
    <location>
        <begin position="570"/>
        <end position="598"/>
    </location>
</feature>
<feature type="coiled-coil region" evidence="2">
    <location>
        <begin position="300"/>
        <end position="327"/>
    </location>
</feature>
<dbReference type="SMART" id="SM00268">
    <property type="entry name" value="ACTIN"/>
    <property type="match status" value="1"/>
</dbReference>
<dbReference type="Pfam" id="PF00022">
    <property type="entry name" value="Actin"/>
    <property type="match status" value="2"/>
</dbReference>
<dbReference type="CDD" id="cd10211">
    <property type="entry name" value="ASKHA_NBD_Arp5"/>
    <property type="match status" value="1"/>
</dbReference>
<dbReference type="EMBL" id="SOZI01000018">
    <property type="protein sequence ID" value="TNY22917.1"/>
    <property type="molecule type" value="Genomic_DNA"/>
</dbReference>
<dbReference type="Gene3D" id="3.90.640.10">
    <property type="entry name" value="Actin, Chain A, domain 4"/>
    <property type="match status" value="2"/>
</dbReference>
<feature type="coiled-coil region" evidence="2">
    <location>
        <begin position="370"/>
        <end position="397"/>
    </location>
</feature>
<keyword evidence="5" id="KW-1185">Reference proteome</keyword>
<accession>A0A5C5G1E0</accession>
<dbReference type="OrthoDB" id="7340501at2759"/>
<dbReference type="AlphaFoldDB" id="A0A5C5G1E0"/>
<feature type="compositionally biased region" description="Acidic residues" evidence="3">
    <location>
        <begin position="587"/>
        <end position="596"/>
    </location>
</feature>
<sequence length="795" mass="89343">MQRQDSAQQRPPPRRPVFPIPELAPVVPGPATSTDYHSLQGTRAVLCVDNGATTLRAGWSTDRDPRICIDNVAAKFKDRKFNRLVMLAGAEVFVDATSRANTRVPYENDVVVNFDVMVPPSLPENVLDYALVKLGVDSDTLDNPVAMTETLCNPAYSRSLMTELLFEGYSAPSVAYGLDSLYSLYHHAPDPPHADGLVISSGTANTHVIPVLGGKAVMTSAKKLAWGGSQASEYLLKLMQLKYPTFPGRLTSYQSSLIYRTHSYHAVPSYASTLSALTTPRALVDLDRVVQFPFVAAHAHEQTEEEAQAQRDKRAEATRRLKETAARQRQEKLERQQEELVAFTALQEARATTSKVDYERRLKDAGFSSAADLDDYLKKLNKSLTRARNRELGIEEENKEAPSFPLIDVPDHQLNEEDLKEKRRQKLMKAGYDARIRLKAEKDEERRRAEEERLRDEKLRREDFEGWLDKLRAEHRVRCVSTDKSWRSAPAPQDIIDKIKERKKRKEQLSDRKSLAAQNRMKSIAGLAADDKAGKKRKRGGDDDGFGANDADWAVYREIVRLSRLEPALTPRPLPRAAPRHAQGTGDDSEDEEDEQDALHSIEARLLEHDPHFTADDTASRQALRRHELLNAFVRGLAPDDPLDSYDPESAEHNSQLHVNLERVRVPEVLWQPHMGGLDQAGLGEVVEHVLRPFSPAERDRLTGQNIYLTGGNTHIPNFASRLVSTLRPALPVGAPLRVSGPADTLDAWRGMARWARDVGDAGDEARRRAFVTRAEYDERGAEWFKDHGWGNCAW</sequence>
<dbReference type="InterPro" id="IPR043129">
    <property type="entry name" value="ATPase_NBD"/>
</dbReference>
<dbReference type="PANTHER" id="PTHR11937">
    <property type="entry name" value="ACTIN"/>
    <property type="match status" value="1"/>
</dbReference>
<organism evidence="4 5">
    <name type="scientific">Rhodotorula diobovata</name>
    <dbReference type="NCBI Taxonomy" id="5288"/>
    <lineage>
        <taxon>Eukaryota</taxon>
        <taxon>Fungi</taxon>
        <taxon>Dikarya</taxon>
        <taxon>Basidiomycota</taxon>
        <taxon>Pucciniomycotina</taxon>
        <taxon>Microbotryomycetes</taxon>
        <taxon>Sporidiobolales</taxon>
        <taxon>Sporidiobolaceae</taxon>
        <taxon>Rhodotorula</taxon>
    </lineage>
</organism>
<keyword evidence="2" id="KW-0175">Coiled coil</keyword>
<name>A0A5C5G1E0_9BASI</name>
<evidence type="ECO:0000256" key="3">
    <source>
        <dbReference type="SAM" id="MobiDB-lite"/>
    </source>
</evidence>
<proteinExistence type="inferred from homology"/>
<evidence type="ECO:0000313" key="5">
    <source>
        <dbReference type="Proteomes" id="UP000311382"/>
    </source>
</evidence>